<accession>A0ABU4GXC5</accession>
<evidence type="ECO:0000259" key="1">
    <source>
        <dbReference type="Pfam" id="PF07484"/>
    </source>
</evidence>
<proteinExistence type="predicted"/>
<dbReference type="InterPro" id="IPR011083">
    <property type="entry name" value="Phage_tail_collar_dom"/>
</dbReference>
<keyword evidence="3" id="KW-1185">Reference proteome</keyword>
<dbReference type="EMBL" id="JAWQEV010000001">
    <property type="protein sequence ID" value="MDW4571736.1"/>
    <property type="molecule type" value="Genomic_DNA"/>
</dbReference>
<comment type="caution">
    <text evidence="2">The sequence shown here is derived from an EMBL/GenBank/DDBJ whole genome shotgun (WGS) entry which is preliminary data.</text>
</comment>
<protein>
    <submittedName>
        <fullName evidence="2">Tail fiber protein</fullName>
    </submittedName>
</protein>
<dbReference type="Pfam" id="PF07484">
    <property type="entry name" value="Collar"/>
    <property type="match status" value="1"/>
</dbReference>
<feature type="domain" description="Phage tail collar" evidence="1">
    <location>
        <begin position="6"/>
        <end position="61"/>
    </location>
</feature>
<organism evidence="2 3">
    <name type="scientific">Microbacterium arthrosphaerae</name>
    <dbReference type="NCBI Taxonomy" id="792652"/>
    <lineage>
        <taxon>Bacteria</taxon>
        <taxon>Bacillati</taxon>
        <taxon>Actinomycetota</taxon>
        <taxon>Actinomycetes</taxon>
        <taxon>Micrococcales</taxon>
        <taxon>Microbacteriaceae</taxon>
        <taxon>Microbacterium</taxon>
    </lineage>
</organism>
<evidence type="ECO:0000313" key="3">
    <source>
        <dbReference type="Proteomes" id="UP001283109"/>
    </source>
</evidence>
<dbReference type="SUPFAM" id="SSF88874">
    <property type="entry name" value="Receptor-binding domain of short tail fibre protein gp12"/>
    <property type="match status" value="1"/>
</dbReference>
<reference evidence="2 3" key="1">
    <citation type="submission" date="2023-11" db="EMBL/GenBank/DDBJ databases">
        <title>Draft genome sequence of Microbacterium arthrosphaerae JCM 30492.</title>
        <authorList>
            <person name="Zhang G."/>
            <person name="Ding Y."/>
        </authorList>
    </citation>
    <scope>NUCLEOTIDE SEQUENCE [LARGE SCALE GENOMIC DNA]</scope>
    <source>
        <strain evidence="2 3">JCM 30492</strain>
    </source>
</reference>
<dbReference type="Proteomes" id="UP001283109">
    <property type="component" value="Unassembled WGS sequence"/>
</dbReference>
<sequence>MDPFIGELRCFGFNFAPVGWALCNGQLLAIQSNTALFSLLGTMYGGNGQTTFALPDLRGRTSLAFGQGPGLTNRTQGELGGNETVTLTSATIPAHSHTVAASSTPTTKNPSGAFPSVTAAGSSYGTPGDLQMNAGMIAGGGSGQPHENMQPYLVLNWCIALEGVYPSRA</sequence>
<gene>
    <name evidence="2" type="ORF">R8Z58_02975</name>
</gene>
<name>A0ABU4GXC5_9MICO</name>
<evidence type="ECO:0000313" key="2">
    <source>
        <dbReference type="EMBL" id="MDW4571736.1"/>
    </source>
</evidence>
<dbReference type="Gene3D" id="3.90.1340.10">
    <property type="entry name" value="Phage tail collar domain"/>
    <property type="match status" value="1"/>
</dbReference>
<dbReference type="InterPro" id="IPR037053">
    <property type="entry name" value="Phage_tail_collar_dom_sf"/>
</dbReference>
<dbReference type="RefSeq" id="WP_318352261.1">
    <property type="nucleotide sequence ID" value="NZ_JAWQEV010000001.1"/>
</dbReference>